<evidence type="ECO:0000313" key="1">
    <source>
        <dbReference type="EMBL" id="CAA9362349.1"/>
    </source>
</evidence>
<accession>A0A6J4MNI3</accession>
<name>A0A6J4MNI3_9ACTN</name>
<gene>
    <name evidence="1" type="ORF">AVDCRST_MAG36-2742</name>
</gene>
<protein>
    <submittedName>
        <fullName evidence="1">Uncharacterized protein</fullName>
    </submittedName>
</protein>
<sequence length="64" mass="7002">MTTTLEHRAPLALRPLPAPATWERGGDRRDRVSRGLSTLFSTRDDLGGVSVVADVLAEDLLWSV</sequence>
<reference evidence="1" key="1">
    <citation type="submission" date="2020-02" db="EMBL/GenBank/DDBJ databases">
        <authorList>
            <person name="Meier V. D."/>
        </authorList>
    </citation>
    <scope>NUCLEOTIDE SEQUENCE</scope>
    <source>
        <strain evidence="1">AVDCRST_MAG36</strain>
    </source>
</reference>
<dbReference type="EMBL" id="CADCUH010000177">
    <property type="protein sequence ID" value="CAA9362349.1"/>
    <property type="molecule type" value="Genomic_DNA"/>
</dbReference>
<organism evidence="1">
    <name type="scientific">uncultured Nocardioidaceae bacterium</name>
    <dbReference type="NCBI Taxonomy" id="253824"/>
    <lineage>
        <taxon>Bacteria</taxon>
        <taxon>Bacillati</taxon>
        <taxon>Actinomycetota</taxon>
        <taxon>Actinomycetes</taxon>
        <taxon>Propionibacteriales</taxon>
        <taxon>Nocardioidaceae</taxon>
        <taxon>environmental samples</taxon>
    </lineage>
</organism>
<dbReference type="AlphaFoldDB" id="A0A6J4MNI3"/>
<proteinExistence type="predicted"/>